<accession>A0AAW9MVK4</accession>
<dbReference type="InterPro" id="IPR036866">
    <property type="entry name" value="RibonucZ/Hydroxyglut_hydro"/>
</dbReference>
<dbReference type="Proteomes" id="UP001357733">
    <property type="component" value="Unassembled WGS sequence"/>
</dbReference>
<reference evidence="1 2" key="1">
    <citation type="submission" date="2024-01" db="EMBL/GenBank/DDBJ databases">
        <title>Complete genome sequence of Citroniella saccharovorans strain M6.X9, isolated from human fecal sample.</title>
        <authorList>
            <person name="Cheng G."/>
            <person name="Westerholm M."/>
            <person name="Schnurer A."/>
        </authorList>
    </citation>
    <scope>NUCLEOTIDE SEQUENCE [LARGE SCALE GENOMIC DNA]</scope>
    <source>
        <strain evidence="1 2">DSM 29873</strain>
    </source>
</reference>
<dbReference type="PANTHER" id="PTHR42967:SF1">
    <property type="entry name" value="MBL FOLD METALLO-HYDROLASE"/>
    <property type="match status" value="1"/>
</dbReference>
<comment type="caution">
    <text evidence="1">The sequence shown here is derived from an EMBL/GenBank/DDBJ whole genome shotgun (WGS) entry which is preliminary data.</text>
</comment>
<dbReference type="EMBL" id="JAYKOT010000001">
    <property type="protein sequence ID" value="MEB3428525.1"/>
    <property type="molecule type" value="Genomic_DNA"/>
</dbReference>
<organism evidence="1 2">
    <name type="scientific">Citroniella saccharovorans</name>
    <dbReference type="NCBI Taxonomy" id="2053367"/>
    <lineage>
        <taxon>Bacteria</taxon>
        <taxon>Bacillati</taxon>
        <taxon>Bacillota</taxon>
        <taxon>Tissierellia</taxon>
        <taxon>Tissierellales</taxon>
        <taxon>Peptoniphilaceae</taxon>
        <taxon>Citroniella</taxon>
    </lineage>
</organism>
<proteinExistence type="predicted"/>
<keyword evidence="2" id="KW-1185">Reference proteome</keyword>
<dbReference type="SUPFAM" id="SSF56281">
    <property type="entry name" value="Metallo-hydrolase/oxidoreductase"/>
    <property type="match status" value="1"/>
</dbReference>
<evidence type="ECO:0000313" key="1">
    <source>
        <dbReference type="EMBL" id="MEB3428525.1"/>
    </source>
</evidence>
<protein>
    <submittedName>
        <fullName evidence="1">MBL fold metallo-hydrolase</fullName>
    </submittedName>
</protein>
<name>A0AAW9MVK4_9FIRM</name>
<gene>
    <name evidence="1" type="ORF">VLK81_00445</name>
</gene>
<evidence type="ECO:0000313" key="2">
    <source>
        <dbReference type="Proteomes" id="UP001357733"/>
    </source>
</evidence>
<dbReference type="Gene3D" id="3.60.15.10">
    <property type="entry name" value="Ribonuclease Z/Hydroxyacylglutathione hydrolase-like"/>
    <property type="match status" value="1"/>
</dbReference>
<dbReference type="RefSeq" id="WP_324618608.1">
    <property type="nucleotide sequence ID" value="NZ_JAYKOT010000001.1"/>
</dbReference>
<dbReference type="PANTHER" id="PTHR42967">
    <property type="entry name" value="METAL DEPENDENT HYDROLASE"/>
    <property type="match status" value="1"/>
</dbReference>
<sequence>MNSIRIKYLFHSGYVVEFPDKILIFDYYKGALSNFLKKDKKIYFFVSHGHKDHFNNKIFDYKDIGKTYFILSNDILGVKKEGKILNIGQNKEEIENKKRILGKNVHLMASNQTFKIDDMLIKTFGSTDLGVSFLVQTQGVGIFHAGDLNLWIWDEDTKEEREEMYKAFMKEIKKISQEKVDIAFFPLDPRLEERAEDGLKIFIDEVPSQLVFPMHQEDDYSKSISFFNSHSEYREVFKPIYDRGQTFIISLE</sequence>
<dbReference type="Pfam" id="PF13483">
    <property type="entry name" value="Lactamase_B_3"/>
    <property type="match status" value="1"/>
</dbReference>
<dbReference type="AlphaFoldDB" id="A0AAW9MVK4"/>